<name>A0ABY6DAY6_9RHOB</name>
<gene>
    <name evidence="2" type="ORF">N7U68_01160</name>
</gene>
<evidence type="ECO:0000313" key="3">
    <source>
        <dbReference type="Proteomes" id="UP001064087"/>
    </source>
</evidence>
<sequence length="261" mass="28312">MPENRATDSGVPELGAVSFAMLGAALRRGWADMRRAPGYALLFAGIYVVFGWFLAWITLVTGHSYWLVFAAVGFPLFGPFAAVGLYEVSHQLEAGKPLSARWIFGVIAQQSQRQLPSLCAIIIMVFLFWFFLAHMIFALFMGLSVMTNVSSSYAVFLTMNGLSMLVVGTVVGGIFSLLIYAITVIALPMLLDREVDFVSAMIASVGVVTANPGPMLAWAIFIAVTTFLAMLPGFLGLFLVLPLLGHATWHLYRLACAAVES</sequence>
<dbReference type="InterPro" id="IPR018692">
    <property type="entry name" value="DUF2189"/>
</dbReference>
<keyword evidence="1" id="KW-1133">Transmembrane helix</keyword>
<feature type="transmembrane region" description="Helical" evidence="1">
    <location>
        <begin position="216"/>
        <end position="244"/>
    </location>
</feature>
<keyword evidence="1" id="KW-0472">Membrane</keyword>
<dbReference type="RefSeq" id="WP_263047964.1">
    <property type="nucleotide sequence ID" value="NZ_CP106738.1"/>
</dbReference>
<dbReference type="Proteomes" id="UP001064087">
    <property type="component" value="Chromosome"/>
</dbReference>
<feature type="transmembrane region" description="Helical" evidence="1">
    <location>
        <begin position="65"/>
        <end position="86"/>
    </location>
</feature>
<feature type="transmembrane region" description="Helical" evidence="1">
    <location>
        <begin position="38"/>
        <end position="59"/>
    </location>
</feature>
<feature type="transmembrane region" description="Helical" evidence="1">
    <location>
        <begin position="162"/>
        <end position="187"/>
    </location>
</feature>
<proteinExistence type="predicted"/>
<keyword evidence="1" id="KW-0812">Transmembrane</keyword>
<dbReference type="Pfam" id="PF09955">
    <property type="entry name" value="DUF2189"/>
    <property type="match status" value="1"/>
</dbReference>
<dbReference type="EMBL" id="CP106738">
    <property type="protein sequence ID" value="UXX83324.1"/>
    <property type="molecule type" value="Genomic_DNA"/>
</dbReference>
<keyword evidence="3" id="KW-1185">Reference proteome</keyword>
<reference evidence="2" key="1">
    <citation type="submission" date="2022-10" db="EMBL/GenBank/DDBJ databases">
        <title>Roseovarius pelagicus sp. nov., isolated from Arctic seawater.</title>
        <authorList>
            <person name="Hong Y.W."/>
            <person name="Hwang C.Y."/>
        </authorList>
    </citation>
    <scope>NUCLEOTIDE SEQUENCE</scope>
    <source>
        <strain evidence="2">HL-MP18</strain>
    </source>
</reference>
<evidence type="ECO:0000313" key="2">
    <source>
        <dbReference type="EMBL" id="UXX83324.1"/>
    </source>
</evidence>
<organism evidence="2 3">
    <name type="scientific">Roseovarius pelagicus</name>
    <dbReference type="NCBI Taxonomy" id="2980108"/>
    <lineage>
        <taxon>Bacteria</taxon>
        <taxon>Pseudomonadati</taxon>
        <taxon>Pseudomonadota</taxon>
        <taxon>Alphaproteobacteria</taxon>
        <taxon>Rhodobacterales</taxon>
        <taxon>Roseobacteraceae</taxon>
        <taxon>Roseovarius</taxon>
    </lineage>
</organism>
<feature type="transmembrane region" description="Helical" evidence="1">
    <location>
        <begin position="118"/>
        <end position="142"/>
    </location>
</feature>
<evidence type="ECO:0000256" key="1">
    <source>
        <dbReference type="SAM" id="Phobius"/>
    </source>
</evidence>
<protein>
    <submittedName>
        <fullName evidence="2">DUF2189 domain-containing protein</fullName>
    </submittedName>
</protein>
<accession>A0ABY6DAY6</accession>